<dbReference type="PANTHER" id="PTHR23514:SF3">
    <property type="entry name" value="BYPASS OF STOP CODON PROTEIN 6"/>
    <property type="match status" value="1"/>
</dbReference>
<evidence type="ECO:0000313" key="10">
    <source>
        <dbReference type="Proteomes" id="UP000729290"/>
    </source>
</evidence>
<feature type="transmembrane region" description="Helical" evidence="7">
    <location>
        <begin position="242"/>
        <end position="259"/>
    </location>
</feature>
<feature type="transmembrane region" description="Helical" evidence="7">
    <location>
        <begin position="352"/>
        <end position="373"/>
    </location>
</feature>
<keyword evidence="4 7" id="KW-0812">Transmembrane</keyword>
<sequence>MYALLLALIYLCFISLGLPDALLGSAWPQMRLTLGAPLAWGGFLSLLITCGTILSSLASGFLLRRFSTGRLTAISVAMTAAALWGFSVSRSFPALCLWCIPYGLGAGCVDAGLNHFVALRYEAKHMNWLHCFWGIGATAGPLLMGQCLSQGLGWQRGYGLISGIQILLAAVLLFSLPVWKHQPPQREAVLSVEESTAAPSRKKSVILPALTAFFLYSAVELTTGLWGSSFLTEYHGLSADTAAQWISLFYLGITLGRLGSGFLSIRLSDDAMIRLGEVICLLGILALLLPLPDGFLRWGLLLTGLGCAPIYPAMLHATPKRFGTTAAQSLMGVQMACSYLGCTLMPPLTGLLLSHISMGLFPAALLVFLLLMAGMSQAAARA</sequence>
<dbReference type="InterPro" id="IPR020846">
    <property type="entry name" value="MFS_dom"/>
</dbReference>
<dbReference type="PROSITE" id="PS50850">
    <property type="entry name" value="MFS"/>
    <property type="match status" value="1"/>
</dbReference>
<feature type="transmembrane region" description="Helical" evidence="7">
    <location>
        <begin position="92"/>
        <end position="113"/>
    </location>
</feature>
<evidence type="ECO:0000256" key="6">
    <source>
        <dbReference type="ARBA" id="ARBA00023136"/>
    </source>
</evidence>
<organism evidence="9 10">
    <name type="scientific">Anaerotignum lactatifermentans</name>
    <dbReference type="NCBI Taxonomy" id="160404"/>
    <lineage>
        <taxon>Bacteria</taxon>
        <taxon>Bacillati</taxon>
        <taxon>Bacillota</taxon>
        <taxon>Clostridia</taxon>
        <taxon>Lachnospirales</taxon>
        <taxon>Anaerotignaceae</taxon>
        <taxon>Anaerotignum</taxon>
    </lineage>
</organism>
<evidence type="ECO:0000256" key="5">
    <source>
        <dbReference type="ARBA" id="ARBA00022989"/>
    </source>
</evidence>
<dbReference type="Pfam" id="PF07690">
    <property type="entry name" value="MFS_1"/>
    <property type="match status" value="1"/>
</dbReference>
<gene>
    <name evidence="9" type="ORF">H9X83_10115</name>
</gene>
<feature type="transmembrane region" description="Helical" evidence="7">
    <location>
        <begin position="326"/>
        <end position="346"/>
    </location>
</feature>
<dbReference type="Proteomes" id="UP000729290">
    <property type="component" value="Unassembled WGS sequence"/>
</dbReference>
<keyword evidence="3" id="KW-0813">Transport</keyword>
<comment type="subcellular location">
    <subcellularLocation>
        <location evidence="1">Cell membrane</location>
        <topology evidence="1">Multi-pass membrane protein</topology>
    </subcellularLocation>
</comment>
<comment type="similarity">
    <text evidence="2">Belongs to the major facilitator superfamily.</text>
</comment>
<dbReference type="InterPro" id="IPR036259">
    <property type="entry name" value="MFS_trans_sf"/>
</dbReference>
<evidence type="ECO:0000256" key="4">
    <source>
        <dbReference type="ARBA" id="ARBA00022692"/>
    </source>
</evidence>
<evidence type="ECO:0000256" key="3">
    <source>
        <dbReference type="ARBA" id="ARBA00022448"/>
    </source>
</evidence>
<proteinExistence type="inferred from homology"/>
<dbReference type="SUPFAM" id="SSF103473">
    <property type="entry name" value="MFS general substrate transporter"/>
    <property type="match status" value="1"/>
</dbReference>
<keyword evidence="10" id="KW-1185">Reference proteome</keyword>
<dbReference type="EMBL" id="JACSNV010000015">
    <property type="protein sequence ID" value="MBM6878504.1"/>
    <property type="molecule type" value="Genomic_DNA"/>
</dbReference>
<keyword evidence="6 7" id="KW-0472">Membrane</keyword>
<reference evidence="9 10" key="1">
    <citation type="journal article" date="2021" name="Sci. Rep.">
        <title>The distribution of antibiotic resistance genes in chicken gut microbiota commensals.</title>
        <authorList>
            <person name="Juricova H."/>
            <person name="Matiasovicova J."/>
            <person name="Kubasova T."/>
            <person name="Cejkova D."/>
            <person name="Rychlik I."/>
        </authorList>
    </citation>
    <scope>NUCLEOTIDE SEQUENCE [LARGE SCALE GENOMIC DNA]</scope>
    <source>
        <strain evidence="9 10">An431b</strain>
    </source>
</reference>
<evidence type="ECO:0000313" key="9">
    <source>
        <dbReference type="EMBL" id="MBM6878504.1"/>
    </source>
</evidence>
<protein>
    <submittedName>
        <fullName evidence="9">MFS transporter</fullName>
    </submittedName>
</protein>
<feature type="transmembrane region" description="Helical" evidence="7">
    <location>
        <begin position="70"/>
        <end position="86"/>
    </location>
</feature>
<feature type="transmembrane region" description="Helical" evidence="7">
    <location>
        <begin position="43"/>
        <end position="63"/>
    </location>
</feature>
<keyword evidence="5 7" id="KW-1133">Transmembrane helix</keyword>
<comment type="caution">
    <text evidence="9">The sequence shown here is derived from an EMBL/GenBank/DDBJ whole genome shotgun (WGS) entry which is preliminary data.</text>
</comment>
<dbReference type="Gene3D" id="1.20.1250.20">
    <property type="entry name" value="MFS general substrate transporter like domains"/>
    <property type="match status" value="1"/>
</dbReference>
<name>A0ABS2GAK8_9FIRM</name>
<feature type="transmembrane region" description="Helical" evidence="7">
    <location>
        <begin position="205"/>
        <end position="227"/>
    </location>
</feature>
<evidence type="ECO:0000256" key="2">
    <source>
        <dbReference type="ARBA" id="ARBA00008335"/>
    </source>
</evidence>
<dbReference type="PANTHER" id="PTHR23514">
    <property type="entry name" value="BYPASS OF STOP CODON PROTEIN 6"/>
    <property type="match status" value="1"/>
</dbReference>
<feature type="transmembrane region" description="Helical" evidence="7">
    <location>
        <begin position="271"/>
        <end position="289"/>
    </location>
</feature>
<feature type="domain" description="Major facilitator superfamily (MFS) profile" evidence="8">
    <location>
        <begin position="5"/>
        <end position="381"/>
    </location>
</feature>
<dbReference type="InterPro" id="IPR051788">
    <property type="entry name" value="MFS_Transporter"/>
</dbReference>
<feature type="transmembrane region" description="Helical" evidence="7">
    <location>
        <begin position="295"/>
        <end position="314"/>
    </location>
</feature>
<dbReference type="RefSeq" id="WP_205132875.1">
    <property type="nucleotide sequence ID" value="NZ_JACSNT010000003.1"/>
</dbReference>
<evidence type="ECO:0000256" key="7">
    <source>
        <dbReference type="SAM" id="Phobius"/>
    </source>
</evidence>
<feature type="transmembrane region" description="Helical" evidence="7">
    <location>
        <begin position="125"/>
        <end position="145"/>
    </location>
</feature>
<evidence type="ECO:0000256" key="1">
    <source>
        <dbReference type="ARBA" id="ARBA00004651"/>
    </source>
</evidence>
<accession>A0ABS2GAK8</accession>
<dbReference type="InterPro" id="IPR011701">
    <property type="entry name" value="MFS"/>
</dbReference>
<evidence type="ECO:0000259" key="8">
    <source>
        <dbReference type="PROSITE" id="PS50850"/>
    </source>
</evidence>
<feature type="transmembrane region" description="Helical" evidence="7">
    <location>
        <begin position="157"/>
        <end position="179"/>
    </location>
</feature>